<evidence type="ECO:0000313" key="3">
    <source>
        <dbReference type="Proteomes" id="UP000178912"/>
    </source>
</evidence>
<feature type="chain" id="PRO_5009445961" evidence="1">
    <location>
        <begin position="28"/>
        <end position="241"/>
    </location>
</feature>
<keyword evidence="1" id="KW-0732">Signal</keyword>
<gene>
    <name evidence="2" type="ORF">RAG0_06398</name>
</gene>
<proteinExistence type="predicted"/>
<reference evidence="3" key="1">
    <citation type="submission" date="2016-03" db="EMBL/GenBank/DDBJ databases">
        <authorList>
            <person name="Guldener U."/>
        </authorList>
    </citation>
    <scope>NUCLEOTIDE SEQUENCE [LARGE SCALE GENOMIC DNA]</scope>
    <source>
        <strain evidence="3">04CH-RAC-A.6.1</strain>
    </source>
</reference>
<evidence type="ECO:0000256" key="1">
    <source>
        <dbReference type="SAM" id="SignalP"/>
    </source>
</evidence>
<organism evidence="2 3">
    <name type="scientific">Rhynchosporium agropyri</name>
    <dbReference type="NCBI Taxonomy" id="914238"/>
    <lineage>
        <taxon>Eukaryota</taxon>
        <taxon>Fungi</taxon>
        <taxon>Dikarya</taxon>
        <taxon>Ascomycota</taxon>
        <taxon>Pezizomycotina</taxon>
        <taxon>Leotiomycetes</taxon>
        <taxon>Helotiales</taxon>
        <taxon>Ploettnerulaceae</taxon>
        <taxon>Rhynchosporium</taxon>
    </lineage>
</organism>
<keyword evidence="3" id="KW-1185">Reference proteome</keyword>
<evidence type="ECO:0000313" key="2">
    <source>
        <dbReference type="EMBL" id="CZS97232.1"/>
    </source>
</evidence>
<accession>A0A1E1KGX2</accession>
<dbReference type="AlphaFoldDB" id="A0A1E1KGX2"/>
<name>A0A1E1KGX2_9HELO</name>
<sequence>MPSSQDRQPWLSMTLPVLALSPGLVNLQQTPCLRCEKMWIMCGIPVRACRGPCADVFGIQIETQKRAPLEYLRDCSGTDTWRQTHGPKRTLLLGAGLLSMNISISTSQPAGKIATGIGSSPGRLTFPNGDRCCWASLTVSNDCRMVYMRVCGTGSPVLCWCYATKITANSLIHLFCLSYSTCLSAFLESGEVQETELPYHSMSWYMVSVSSGKRPDERTTAFPIELVQDGVARQAVIEERR</sequence>
<dbReference type="EMBL" id="FJUX01000031">
    <property type="protein sequence ID" value="CZS97232.1"/>
    <property type="molecule type" value="Genomic_DNA"/>
</dbReference>
<protein>
    <submittedName>
        <fullName evidence="2">Uncharacterized protein</fullName>
    </submittedName>
</protein>
<feature type="signal peptide" evidence="1">
    <location>
        <begin position="1"/>
        <end position="27"/>
    </location>
</feature>
<dbReference type="Proteomes" id="UP000178912">
    <property type="component" value="Unassembled WGS sequence"/>
</dbReference>